<evidence type="ECO:0000256" key="7">
    <source>
        <dbReference type="ARBA" id="ARBA00023239"/>
    </source>
</evidence>
<evidence type="ECO:0000256" key="8">
    <source>
        <dbReference type="RuleBase" id="RU364100"/>
    </source>
</evidence>
<dbReference type="GO" id="GO:0016829">
    <property type="term" value="F:lyase activity"/>
    <property type="evidence" value="ECO:0007669"/>
    <property type="project" value="UniProtKB-KW"/>
</dbReference>
<dbReference type="InterPro" id="IPR003738">
    <property type="entry name" value="SRAP"/>
</dbReference>
<dbReference type="RefSeq" id="WP_034528210.1">
    <property type="nucleotide sequence ID" value="NZ_JGZP01000012.1"/>
</dbReference>
<dbReference type="Pfam" id="PF02586">
    <property type="entry name" value="SRAP"/>
    <property type="match status" value="1"/>
</dbReference>
<evidence type="ECO:0000313" key="10">
    <source>
        <dbReference type="Proteomes" id="UP000029004"/>
    </source>
</evidence>
<evidence type="ECO:0000256" key="1">
    <source>
        <dbReference type="ARBA" id="ARBA00008136"/>
    </source>
</evidence>
<dbReference type="AlphaFoldDB" id="A0A087DPJ9"/>
<dbReference type="STRING" id="762211.BSTEL_0170"/>
<keyword evidence="4 8" id="KW-0378">Hydrolase</keyword>
<reference evidence="9 10" key="1">
    <citation type="submission" date="2014-03" db="EMBL/GenBank/DDBJ databases">
        <title>Genomics of Bifidobacteria.</title>
        <authorList>
            <person name="Ventura M."/>
            <person name="Milani C."/>
            <person name="Lugli G.A."/>
        </authorList>
    </citation>
    <scope>NUCLEOTIDE SEQUENCE [LARGE SCALE GENOMIC DNA]</scope>
    <source>
        <strain evidence="9 10">DSM 23968</strain>
    </source>
</reference>
<evidence type="ECO:0000256" key="3">
    <source>
        <dbReference type="ARBA" id="ARBA00022763"/>
    </source>
</evidence>
<dbReference type="SUPFAM" id="SSF143081">
    <property type="entry name" value="BB1717-like"/>
    <property type="match status" value="1"/>
</dbReference>
<keyword evidence="7" id="KW-0456">Lyase</keyword>
<sequence length="232" mass="26320">MCRRFALDLDWDAVARWLDVGDDGIRRDRLPHPSYNIAPTRTIGVVAQGRDARRHLTGAYWTLMPRWSRSRTLPYPTYNARVESIHAKPTFAESTRSMRCVIPASGYYEWKGKRPFYFHADGEEPLAMAGLYSWWRASDTSPWLLTATIVTCPAVDGPASVHDRMPLLVPEELTAAWLDRTVDGASLTGPLRERGTELSRRLRFHEVAPLPADGDGPRLITPVEHVEPIRLF</sequence>
<name>A0A087DPJ9_9BIFI</name>
<evidence type="ECO:0000256" key="6">
    <source>
        <dbReference type="ARBA" id="ARBA00023125"/>
    </source>
</evidence>
<dbReference type="InterPro" id="IPR036590">
    <property type="entry name" value="SRAP-like"/>
</dbReference>
<proteinExistence type="inferred from homology"/>
<dbReference type="PANTHER" id="PTHR13604:SF0">
    <property type="entry name" value="ABASIC SITE PROCESSING PROTEIN HMCES"/>
    <property type="match status" value="1"/>
</dbReference>
<dbReference type="GO" id="GO:0003697">
    <property type="term" value="F:single-stranded DNA binding"/>
    <property type="evidence" value="ECO:0007669"/>
    <property type="project" value="InterPro"/>
</dbReference>
<evidence type="ECO:0000313" key="9">
    <source>
        <dbReference type="EMBL" id="KFI97449.1"/>
    </source>
</evidence>
<accession>A0A087DPJ9</accession>
<protein>
    <recommendedName>
        <fullName evidence="8">Abasic site processing protein</fullName>
        <ecNumber evidence="8">3.4.-.-</ecNumber>
    </recommendedName>
</protein>
<dbReference type="eggNOG" id="COG2135">
    <property type="taxonomic scope" value="Bacteria"/>
</dbReference>
<keyword evidence="3" id="KW-0227">DNA damage</keyword>
<keyword evidence="5" id="KW-0190">Covalent protein-DNA linkage</keyword>
<organism evidence="9 10">
    <name type="scientific">Bifidobacterium stellenboschense</name>
    <dbReference type="NCBI Taxonomy" id="762211"/>
    <lineage>
        <taxon>Bacteria</taxon>
        <taxon>Bacillati</taxon>
        <taxon>Actinomycetota</taxon>
        <taxon>Actinomycetes</taxon>
        <taxon>Bifidobacteriales</taxon>
        <taxon>Bifidobacteriaceae</taxon>
        <taxon>Bifidobacterium</taxon>
    </lineage>
</organism>
<dbReference type="EMBL" id="JGZP01000012">
    <property type="protein sequence ID" value="KFI97449.1"/>
    <property type="molecule type" value="Genomic_DNA"/>
</dbReference>
<dbReference type="OrthoDB" id="9782620at2"/>
<dbReference type="GO" id="GO:0106300">
    <property type="term" value="P:protein-DNA covalent cross-linking repair"/>
    <property type="evidence" value="ECO:0007669"/>
    <property type="project" value="InterPro"/>
</dbReference>
<dbReference type="GO" id="GO:0006508">
    <property type="term" value="P:proteolysis"/>
    <property type="evidence" value="ECO:0007669"/>
    <property type="project" value="UniProtKB-KW"/>
</dbReference>
<evidence type="ECO:0000256" key="4">
    <source>
        <dbReference type="ARBA" id="ARBA00022801"/>
    </source>
</evidence>
<comment type="similarity">
    <text evidence="1 8">Belongs to the SOS response-associated peptidase family.</text>
</comment>
<evidence type="ECO:0000256" key="5">
    <source>
        <dbReference type="ARBA" id="ARBA00023124"/>
    </source>
</evidence>
<dbReference type="PANTHER" id="PTHR13604">
    <property type="entry name" value="DC12-RELATED"/>
    <property type="match status" value="1"/>
</dbReference>
<dbReference type="Gene3D" id="3.90.1680.10">
    <property type="entry name" value="SOS response associated peptidase-like"/>
    <property type="match status" value="1"/>
</dbReference>
<dbReference type="GO" id="GO:0008233">
    <property type="term" value="F:peptidase activity"/>
    <property type="evidence" value="ECO:0007669"/>
    <property type="project" value="UniProtKB-KW"/>
</dbReference>
<evidence type="ECO:0000256" key="2">
    <source>
        <dbReference type="ARBA" id="ARBA00022670"/>
    </source>
</evidence>
<comment type="caution">
    <text evidence="9">The sequence shown here is derived from an EMBL/GenBank/DDBJ whole genome shotgun (WGS) entry which is preliminary data.</text>
</comment>
<dbReference type="EC" id="3.4.-.-" evidence="8"/>
<keyword evidence="10" id="KW-1185">Reference proteome</keyword>
<keyword evidence="2 8" id="KW-0645">Protease</keyword>
<dbReference type="Proteomes" id="UP000029004">
    <property type="component" value="Unassembled WGS sequence"/>
</dbReference>
<gene>
    <name evidence="9" type="ORF">BSTEL_0170</name>
</gene>
<keyword evidence="6" id="KW-0238">DNA-binding</keyword>